<feature type="transmembrane region" description="Helical" evidence="1">
    <location>
        <begin position="346"/>
        <end position="367"/>
    </location>
</feature>
<evidence type="ECO:0000313" key="4">
    <source>
        <dbReference type="EMBL" id="KAG9397298.1"/>
    </source>
</evidence>
<reference evidence="4" key="1">
    <citation type="submission" date="2021-05" db="EMBL/GenBank/DDBJ databases">
        <title>A free-living protist that lacks canonical eukaryotic 1 DNA replication and segregation systems.</title>
        <authorList>
            <person name="Salas-Leiva D.E."/>
            <person name="Tromer E.C."/>
            <person name="Curtis B.A."/>
            <person name="Jerlstrom-Hultqvist J."/>
            <person name="Kolisko M."/>
            <person name="Yi Z."/>
            <person name="Salas-Leiva J.S."/>
            <person name="Gallot-Lavallee L."/>
            <person name="Kops G.J.P.L."/>
            <person name="Archibald J.M."/>
            <person name="Simpson A.G.B."/>
            <person name="Roger A.J."/>
        </authorList>
    </citation>
    <scope>NUCLEOTIDE SEQUENCE</scope>
    <source>
        <strain evidence="4">BICM</strain>
    </source>
</reference>
<keyword evidence="5" id="KW-1185">Reference proteome</keyword>
<dbReference type="OrthoDB" id="29105at2759"/>
<evidence type="ECO:0000259" key="3">
    <source>
        <dbReference type="Pfam" id="PF23358"/>
    </source>
</evidence>
<accession>A0A8J6E4K4</accession>
<comment type="caution">
    <text evidence="4">The sequence shown here is derived from an EMBL/GenBank/DDBJ whole genome shotgun (WGS) entry which is preliminary data.</text>
</comment>
<feature type="chain" id="PRO_5044214054" evidence="2">
    <location>
        <begin position="18"/>
        <end position="383"/>
    </location>
</feature>
<keyword evidence="1" id="KW-1133">Transmembrane helix</keyword>
<dbReference type="EMBL" id="JAHDYR010000003">
    <property type="protein sequence ID" value="KAG9397298.1"/>
    <property type="molecule type" value="Genomic_DNA"/>
</dbReference>
<protein>
    <submittedName>
        <fullName evidence="4">Dolichyl-diphosphooligosaccharide--protein glycosyltransferase subunit WBP1</fullName>
    </submittedName>
</protein>
<dbReference type="GO" id="GO:0018279">
    <property type="term" value="P:protein N-linked glycosylation via asparagine"/>
    <property type="evidence" value="ECO:0007669"/>
    <property type="project" value="InterPro"/>
</dbReference>
<dbReference type="InterPro" id="IPR005013">
    <property type="entry name" value="DDOST_48_kDa_subunit"/>
</dbReference>
<dbReference type="Pfam" id="PF23358">
    <property type="entry name" value="OST48_MD"/>
    <property type="match status" value="1"/>
</dbReference>
<name>A0A8J6E4K4_9EUKA</name>
<evidence type="ECO:0000313" key="5">
    <source>
        <dbReference type="Proteomes" id="UP000717585"/>
    </source>
</evidence>
<sequence>MRVFALSLALLLAFSVAQKVGVFFDGEIADYNALISHVGKLGNEVATHKIGELESKLIVDGSSAYDTICVIVPSESLSATAIAALEKHLDKHAGNMYLAFSHTVDMTVRRFLFSHFNVKAGTKEVTAFPRIHSGSPILPKKIDAEAVKYSGIAMFPQSFSGKFPLLYGDEVVGAIATQGHANNARVVLLGSTLPITNTGMADSPTRQFVAATLGWTMGYSGKLRIAGTTHSRVGASHGGYDDAGYAAGDYIEWGTTLEQFIDGRWEPFTPTDAQVELVCMDVWARETLAPSNTGLAATIRAPEKPGVYKFVLDYERVGYSRLHDEEQVQVRQPKDSFHPRFESQAWPYYGSVLAVSFMFVAFVALYLNSAPVSKKVEEDKKDN</sequence>
<organism evidence="4 5">
    <name type="scientific">Carpediemonas membranifera</name>
    <dbReference type="NCBI Taxonomy" id="201153"/>
    <lineage>
        <taxon>Eukaryota</taxon>
        <taxon>Metamonada</taxon>
        <taxon>Carpediemonas-like organisms</taxon>
        <taxon>Carpediemonas</taxon>
    </lineage>
</organism>
<dbReference type="UniPathway" id="UPA00378"/>
<evidence type="ECO:0000256" key="2">
    <source>
        <dbReference type="SAM" id="SignalP"/>
    </source>
</evidence>
<dbReference type="PANTHER" id="PTHR10830">
    <property type="entry name" value="DOLICHYL-DIPHOSPHOOLIGOSACCHARIDE--PROTEIN GLYCOSYLTRANSFERASE 48 KDA SUBUNIT"/>
    <property type="match status" value="1"/>
</dbReference>
<keyword evidence="1" id="KW-0472">Membrane</keyword>
<gene>
    <name evidence="4" type="ORF">J8273_1213</name>
</gene>
<dbReference type="InterPro" id="IPR055459">
    <property type="entry name" value="OST48_MD"/>
</dbReference>
<proteinExistence type="predicted"/>
<evidence type="ECO:0000256" key="1">
    <source>
        <dbReference type="SAM" id="Phobius"/>
    </source>
</evidence>
<dbReference type="AlphaFoldDB" id="A0A8J6E4K4"/>
<feature type="domain" description="OST48 middle" evidence="3">
    <location>
        <begin position="242"/>
        <end position="369"/>
    </location>
</feature>
<dbReference type="Proteomes" id="UP000717585">
    <property type="component" value="Unassembled WGS sequence"/>
</dbReference>
<dbReference type="PANTHER" id="PTHR10830:SF0">
    <property type="entry name" value="DOLICHYL-DIPHOSPHOOLIGOSACCHARIDE--PROTEIN GLYCOSYLTRANSFERASE 48 KDA SUBUNIT"/>
    <property type="match status" value="1"/>
</dbReference>
<dbReference type="GO" id="GO:0008250">
    <property type="term" value="C:oligosaccharyltransferase complex"/>
    <property type="evidence" value="ECO:0007669"/>
    <property type="project" value="TreeGrafter"/>
</dbReference>
<keyword evidence="1" id="KW-0812">Transmembrane</keyword>
<keyword evidence="2" id="KW-0732">Signal</keyword>
<feature type="signal peptide" evidence="2">
    <location>
        <begin position="1"/>
        <end position="17"/>
    </location>
</feature>